<dbReference type="AlphaFoldDB" id="A0A917RNE8"/>
<reference evidence="1" key="2">
    <citation type="submission" date="2020-09" db="EMBL/GenBank/DDBJ databases">
        <authorList>
            <person name="Sun Q."/>
            <person name="Ohkuma M."/>
        </authorList>
    </citation>
    <scope>NUCLEOTIDE SEQUENCE</scope>
    <source>
        <strain evidence="1">JCM 13064</strain>
    </source>
</reference>
<keyword evidence="2" id="KW-1185">Reference proteome</keyword>
<dbReference type="RefSeq" id="WP_189167126.1">
    <property type="nucleotide sequence ID" value="NZ_BMNT01000052.1"/>
</dbReference>
<reference evidence="1" key="1">
    <citation type="journal article" date="2014" name="Int. J. Syst. Evol. Microbiol.">
        <title>Complete genome sequence of Corynebacterium casei LMG S-19264T (=DSM 44701T), isolated from a smear-ripened cheese.</title>
        <authorList>
            <consortium name="US DOE Joint Genome Institute (JGI-PGF)"/>
            <person name="Walter F."/>
            <person name="Albersmeier A."/>
            <person name="Kalinowski J."/>
            <person name="Ruckert C."/>
        </authorList>
    </citation>
    <scope>NUCLEOTIDE SEQUENCE</scope>
    <source>
        <strain evidence="1">JCM 13064</strain>
    </source>
</reference>
<evidence type="ECO:0000313" key="2">
    <source>
        <dbReference type="Proteomes" id="UP000645217"/>
    </source>
</evidence>
<organism evidence="1 2">
    <name type="scientific">Sphaerisporangium melleum</name>
    <dbReference type="NCBI Taxonomy" id="321316"/>
    <lineage>
        <taxon>Bacteria</taxon>
        <taxon>Bacillati</taxon>
        <taxon>Actinomycetota</taxon>
        <taxon>Actinomycetes</taxon>
        <taxon>Streptosporangiales</taxon>
        <taxon>Streptosporangiaceae</taxon>
        <taxon>Sphaerisporangium</taxon>
    </lineage>
</organism>
<sequence length="53" mass="6023">MTVQDMAKQVLEISDSEGRELLEEWAAVENATFTAYASRYLTTTMHPCNKTHC</sequence>
<proteinExistence type="predicted"/>
<evidence type="ECO:0000313" key="1">
    <source>
        <dbReference type="EMBL" id="GGL15881.1"/>
    </source>
</evidence>
<dbReference type="Proteomes" id="UP000645217">
    <property type="component" value="Unassembled WGS sequence"/>
</dbReference>
<accession>A0A917RNE8</accession>
<dbReference type="EMBL" id="BMNT01000052">
    <property type="protein sequence ID" value="GGL15881.1"/>
    <property type="molecule type" value="Genomic_DNA"/>
</dbReference>
<gene>
    <name evidence="1" type="ORF">GCM10007964_67320</name>
</gene>
<comment type="caution">
    <text evidence="1">The sequence shown here is derived from an EMBL/GenBank/DDBJ whole genome shotgun (WGS) entry which is preliminary data.</text>
</comment>
<name>A0A917RNE8_9ACTN</name>
<protein>
    <submittedName>
        <fullName evidence="1">Uncharacterized protein</fullName>
    </submittedName>
</protein>